<feature type="compositionally biased region" description="Polar residues" evidence="1">
    <location>
        <begin position="311"/>
        <end position="321"/>
    </location>
</feature>
<dbReference type="RefSeq" id="WP_181738141.1">
    <property type="nucleotide sequence ID" value="NZ_JACEMT010000041.1"/>
</dbReference>
<evidence type="ECO:0000313" key="2">
    <source>
        <dbReference type="EMBL" id="MBA4501868.1"/>
    </source>
</evidence>
<evidence type="ECO:0000256" key="1">
    <source>
        <dbReference type="SAM" id="MobiDB-lite"/>
    </source>
</evidence>
<gene>
    <name evidence="2" type="ORF">H1S06_05760</name>
</gene>
<proteinExistence type="predicted"/>
<feature type="region of interest" description="Disordered" evidence="1">
    <location>
        <begin position="247"/>
        <end position="284"/>
    </location>
</feature>
<evidence type="ECO:0000313" key="3">
    <source>
        <dbReference type="Proteomes" id="UP000538931"/>
    </source>
</evidence>
<keyword evidence="2" id="KW-0238">DNA-binding</keyword>
<dbReference type="EMBL" id="JACEMT010000041">
    <property type="protein sequence ID" value="MBA4501868.1"/>
    <property type="molecule type" value="Genomic_DNA"/>
</dbReference>
<organism evidence="2 3">
    <name type="scientific">Marinobacterium marinum</name>
    <dbReference type="NCBI Taxonomy" id="2756129"/>
    <lineage>
        <taxon>Bacteria</taxon>
        <taxon>Pseudomonadati</taxon>
        <taxon>Pseudomonadota</taxon>
        <taxon>Gammaproteobacteria</taxon>
        <taxon>Oceanospirillales</taxon>
        <taxon>Oceanospirillaceae</taxon>
        <taxon>Marinobacterium</taxon>
    </lineage>
</organism>
<reference evidence="2 3" key="1">
    <citation type="submission" date="2020-07" db="EMBL/GenBank/DDBJ databases">
        <title>Bacterium isolated from marien macroalgae.</title>
        <authorList>
            <person name="Zhu K."/>
            <person name="Lu D."/>
            <person name="Du Z."/>
        </authorList>
    </citation>
    <scope>NUCLEOTIDE SEQUENCE [LARGE SCALE GENOMIC DNA]</scope>
    <source>
        <strain evidence="2 3">3-1745</strain>
    </source>
</reference>
<protein>
    <submittedName>
        <fullName evidence="2">DNA-binding protein</fullName>
    </submittedName>
</protein>
<dbReference type="AlphaFoldDB" id="A0A7W2AC84"/>
<feature type="region of interest" description="Disordered" evidence="1">
    <location>
        <begin position="311"/>
        <end position="332"/>
    </location>
</feature>
<name>A0A7W2AC84_9GAMM</name>
<dbReference type="GO" id="GO:0003677">
    <property type="term" value="F:DNA binding"/>
    <property type="evidence" value="ECO:0007669"/>
    <property type="project" value="UniProtKB-KW"/>
</dbReference>
<sequence>MDSQFRTKIFTLADQSLLSGEMPTLEGLEARLSSAEPAEIERLLVEWRAQLPSRVRLQELTGPSTAMGVPDSMQQLFVRVWRQAVQEASEELGRQAPISDPASDEKQRACDDALKRARDEIAELEQRYREQAFKLSQSKERQTELETELQQVRNEQSAENAELKKEEQLRASAVQELEQLRKTYEDAQRVFDQRVRDEQRHNLEALARAEVDTRHYRNALEKLRDESGRKEADLTRELNELRARLARSDAKSEALGNQLRTQDEVMRGLQSQDAQQQREQAQMSAQLLSAANRNKRTEEQVKQLEERLQAVSQKQVETSSDSARREAQLRAQLQQREDDVLKIQVRAQAAEQRAEALEEEVRRIKQRA</sequence>
<accession>A0A7W2AC84</accession>
<keyword evidence="3" id="KW-1185">Reference proteome</keyword>
<dbReference type="Proteomes" id="UP000538931">
    <property type="component" value="Unassembled WGS sequence"/>
</dbReference>
<feature type="compositionally biased region" description="Low complexity" evidence="1">
    <location>
        <begin position="270"/>
        <end position="284"/>
    </location>
</feature>
<comment type="caution">
    <text evidence="2">The sequence shown here is derived from an EMBL/GenBank/DDBJ whole genome shotgun (WGS) entry which is preliminary data.</text>
</comment>